<evidence type="ECO:0000256" key="1">
    <source>
        <dbReference type="SAM" id="Phobius"/>
    </source>
</evidence>
<reference evidence="3" key="1">
    <citation type="submission" date="2019-03" db="EMBL/GenBank/DDBJ databases">
        <authorList>
            <person name="Li J."/>
        </authorList>
    </citation>
    <scope>NUCLEOTIDE SEQUENCE [LARGE SCALE GENOMIC DNA]</scope>
    <source>
        <strain evidence="3">2251</strain>
    </source>
</reference>
<feature type="transmembrane region" description="Helical" evidence="1">
    <location>
        <begin position="104"/>
        <end position="123"/>
    </location>
</feature>
<protein>
    <submittedName>
        <fullName evidence="2">Uncharacterized protein</fullName>
    </submittedName>
</protein>
<name>A0A4P7HLH5_9RHOB</name>
<evidence type="ECO:0000313" key="3">
    <source>
        <dbReference type="Proteomes" id="UP000296374"/>
    </source>
</evidence>
<feature type="transmembrane region" description="Helical" evidence="1">
    <location>
        <begin position="67"/>
        <end position="84"/>
    </location>
</feature>
<dbReference type="Proteomes" id="UP000296374">
    <property type="component" value="Chromosome"/>
</dbReference>
<evidence type="ECO:0000313" key="2">
    <source>
        <dbReference type="EMBL" id="QBX35074.1"/>
    </source>
</evidence>
<dbReference type="EMBL" id="CP038439">
    <property type="protein sequence ID" value="QBX35074.1"/>
    <property type="molecule type" value="Genomic_DNA"/>
</dbReference>
<gene>
    <name evidence="2" type="ORF">E4191_10430</name>
</gene>
<keyword evidence="1" id="KW-0812">Transmembrane</keyword>
<feature type="transmembrane region" description="Helical" evidence="1">
    <location>
        <begin position="34"/>
        <end position="55"/>
    </location>
</feature>
<dbReference type="KEGG" id="plia:E4191_10430"/>
<sequence length="124" mass="13064">MQGVNHAKRTAGLGWALGVLVGLAARLPREFQSLLSNLLAVLFAGLMAGTCDWLVGAGRASGGTSQTLVMSLIGAMVTCRLFGYQFETGRGQRSARQMLDRASVLLTFVIAVALINVLVELGLT</sequence>
<keyword evidence="1" id="KW-1133">Transmembrane helix</keyword>
<dbReference type="RefSeq" id="WP_135313359.1">
    <property type="nucleotide sequence ID" value="NZ_CP038439.1"/>
</dbReference>
<keyword evidence="1" id="KW-0472">Membrane</keyword>
<organism evidence="2 3">
    <name type="scientific">Paracoccus liaowanqingii</name>
    <dbReference type="NCBI Taxonomy" id="2560053"/>
    <lineage>
        <taxon>Bacteria</taxon>
        <taxon>Pseudomonadati</taxon>
        <taxon>Pseudomonadota</taxon>
        <taxon>Alphaproteobacteria</taxon>
        <taxon>Rhodobacterales</taxon>
        <taxon>Paracoccaceae</taxon>
        <taxon>Paracoccus</taxon>
    </lineage>
</organism>
<dbReference type="AlphaFoldDB" id="A0A4P7HLH5"/>
<accession>A0A4P7HLH5</accession>
<proteinExistence type="predicted"/>